<feature type="compositionally biased region" description="Basic and acidic residues" evidence="1">
    <location>
        <begin position="106"/>
        <end position="119"/>
    </location>
</feature>
<dbReference type="EMBL" id="JAHRIP010023503">
    <property type="protein sequence ID" value="MEQ2289520.1"/>
    <property type="molecule type" value="Genomic_DNA"/>
</dbReference>
<protein>
    <submittedName>
        <fullName evidence="2">Uncharacterized protein</fullName>
    </submittedName>
</protein>
<evidence type="ECO:0000256" key="1">
    <source>
        <dbReference type="SAM" id="MobiDB-lite"/>
    </source>
</evidence>
<dbReference type="Proteomes" id="UP001469553">
    <property type="component" value="Unassembled WGS sequence"/>
</dbReference>
<feature type="region of interest" description="Disordered" evidence="1">
    <location>
        <begin position="92"/>
        <end position="145"/>
    </location>
</feature>
<organism evidence="2 3">
    <name type="scientific">Ameca splendens</name>
    <dbReference type="NCBI Taxonomy" id="208324"/>
    <lineage>
        <taxon>Eukaryota</taxon>
        <taxon>Metazoa</taxon>
        <taxon>Chordata</taxon>
        <taxon>Craniata</taxon>
        <taxon>Vertebrata</taxon>
        <taxon>Euteleostomi</taxon>
        <taxon>Actinopterygii</taxon>
        <taxon>Neopterygii</taxon>
        <taxon>Teleostei</taxon>
        <taxon>Neoteleostei</taxon>
        <taxon>Acanthomorphata</taxon>
        <taxon>Ovalentaria</taxon>
        <taxon>Atherinomorphae</taxon>
        <taxon>Cyprinodontiformes</taxon>
        <taxon>Goodeidae</taxon>
        <taxon>Ameca</taxon>
    </lineage>
</organism>
<reference evidence="2 3" key="1">
    <citation type="submission" date="2021-06" db="EMBL/GenBank/DDBJ databases">
        <authorList>
            <person name="Palmer J.M."/>
        </authorList>
    </citation>
    <scope>NUCLEOTIDE SEQUENCE [LARGE SCALE GENOMIC DNA]</scope>
    <source>
        <strain evidence="2 3">AS_MEX2019</strain>
        <tissue evidence="2">Muscle</tissue>
    </source>
</reference>
<feature type="region of interest" description="Disordered" evidence="1">
    <location>
        <begin position="17"/>
        <end position="38"/>
    </location>
</feature>
<feature type="compositionally biased region" description="Polar residues" evidence="1">
    <location>
        <begin position="120"/>
        <end position="129"/>
    </location>
</feature>
<evidence type="ECO:0000313" key="2">
    <source>
        <dbReference type="EMBL" id="MEQ2289520.1"/>
    </source>
</evidence>
<evidence type="ECO:0000313" key="3">
    <source>
        <dbReference type="Proteomes" id="UP001469553"/>
    </source>
</evidence>
<gene>
    <name evidence="2" type="ORF">AMECASPLE_033899</name>
</gene>
<keyword evidence="3" id="KW-1185">Reference proteome</keyword>
<sequence length="145" mass="15854">MSCPRVKHLTANQNLQASGLSNDLGGRTSKGAGGSGPHLVTLNPTRLWAWSCSRIPIHSESSRWMGGPPWQTTSCPIAKRLMVTPVKYGHLSPLSGGLSRAPQSFEHSRAKEFPGKYRESSQSLPTGYSQGRLRQPDLMPSMNQR</sequence>
<accession>A0ABV0Y7M8</accession>
<name>A0ABV0Y7M8_9TELE</name>
<comment type="caution">
    <text evidence="2">The sequence shown here is derived from an EMBL/GenBank/DDBJ whole genome shotgun (WGS) entry which is preliminary data.</text>
</comment>
<proteinExistence type="predicted"/>